<protein>
    <submittedName>
        <fullName evidence="3">DUF1080 domain-containing protein</fullName>
    </submittedName>
</protein>
<feature type="signal peptide" evidence="1">
    <location>
        <begin position="1"/>
        <end position="19"/>
    </location>
</feature>
<comment type="caution">
    <text evidence="3">The sequence shown here is derived from an EMBL/GenBank/DDBJ whole genome shotgun (WGS) entry which is preliminary data.</text>
</comment>
<evidence type="ECO:0000313" key="4">
    <source>
        <dbReference type="Proteomes" id="UP001320876"/>
    </source>
</evidence>
<reference evidence="3 4" key="1">
    <citation type="submission" date="2022-10" db="EMBL/GenBank/DDBJ databases">
        <title>Luteolibacter arcticus strain CCTCC AB 2014275, whole genome shotgun sequencing project.</title>
        <authorList>
            <person name="Zhao G."/>
            <person name="Shen L."/>
        </authorList>
    </citation>
    <scope>NUCLEOTIDE SEQUENCE [LARGE SCALE GENOMIC DNA]</scope>
    <source>
        <strain evidence="3 4">CCTCC AB 2014275</strain>
    </source>
</reference>
<dbReference type="InterPro" id="IPR010496">
    <property type="entry name" value="AL/BT2_dom"/>
</dbReference>
<organism evidence="3 4">
    <name type="scientific">Luteolibacter arcticus</name>
    <dbReference type="NCBI Taxonomy" id="1581411"/>
    <lineage>
        <taxon>Bacteria</taxon>
        <taxon>Pseudomonadati</taxon>
        <taxon>Verrucomicrobiota</taxon>
        <taxon>Verrucomicrobiia</taxon>
        <taxon>Verrucomicrobiales</taxon>
        <taxon>Verrucomicrobiaceae</taxon>
        <taxon>Luteolibacter</taxon>
    </lineage>
</organism>
<gene>
    <name evidence="3" type="ORF">OKA05_17900</name>
</gene>
<feature type="domain" description="3-keto-alpha-glucoside-1,2-lyase/3-keto-2-hydroxy-glucal hydratase" evidence="2">
    <location>
        <begin position="36"/>
        <end position="186"/>
    </location>
</feature>
<dbReference type="Gene3D" id="2.60.120.560">
    <property type="entry name" value="Exo-inulinase, domain 1"/>
    <property type="match status" value="1"/>
</dbReference>
<name>A0ABT3GLP4_9BACT</name>
<sequence length="193" mass="21244">MKRILSAAIALTGLSLASAEPLLKPDLSDIVVKGPKECWTFTDGVLTGKSIPEKKGSNLWTKREFKDFTLKGEFKFTGRIDSGVFLRAEGDQIQIGISGSLKRDMTCSPYIAKTGKYPKEADVKDLLKEGAWNTFTITAKGNQYLVSLNGKQVMDYTSETAVEKGPIGLQVHPGVEMTIEFRNLEVEPLVEVK</sequence>
<accession>A0ABT3GLP4</accession>
<dbReference type="EMBL" id="JAPDDT010000008">
    <property type="protein sequence ID" value="MCW1924445.1"/>
    <property type="molecule type" value="Genomic_DNA"/>
</dbReference>
<keyword evidence="1" id="KW-0732">Signal</keyword>
<dbReference type="RefSeq" id="WP_264488553.1">
    <property type="nucleotide sequence ID" value="NZ_JAPDDT010000008.1"/>
</dbReference>
<proteinExistence type="predicted"/>
<keyword evidence="4" id="KW-1185">Reference proteome</keyword>
<evidence type="ECO:0000259" key="2">
    <source>
        <dbReference type="Pfam" id="PF06439"/>
    </source>
</evidence>
<dbReference type="Proteomes" id="UP001320876">
    <property type="component" value="Unassembled WGS sequence"/>
</dbReference>
<feature type="chain" id="PRO_5045606073" evidence="1">
    <location>
        <begin position="20"/>
        <end position="193"/>
    </location>
</feature>
<evidence type="ECO:0000256" key="1">
    <source>
        <dbReference type="SAM" id="SignalP"/>
    </source>
</evidence>
<dbReference type="Pfam" id="PF06439">
    <property type="entry name" value="3keto-disac_hyd"/>
    <property type="match status" value="1"/>
</dbReference>
<evidence type="ECO:0000313" key="3">
    <source>
        <dbReference type="EMBL" id="MCW1924445.1"/>
    </source>
</evidence>